<evidence type="ECO:0000313" key="1">
    <source>
        <dbReference type="EMBL" id="MCW1886735.1"/>
    </source>
</evidence>
<dbReference type="RefSeq" id="WP_264502690.1">
    <property type="nucleotide sequence ID" value="NZ_JAPDDS010000011.1"/>
</dbReference>
<sequence>MAAKSSVPALPPGTPEFAVDRDTLIGFFHPPIGKSTFHDLVGKGLILPVKGLRGFYRLNESLVRLGLRPVASMPKDTARSGEDLMRWAFTMVDPILFPSPSWMLRDQPTDLERQTAQLIASVHRLHVEAFESVEEKLAYAAGALDAQNLLDRQSNEAGSR</sequence>
<evidence type="ECO:0000313" key="2">
    <source>
        <dbReference type="Proteomes" id="UP001207930"/>
    </source>
</evidence>
<comment type="caution">
    <text evidence="1">The sequence shown here is derived from an EMBL/GenBank/DDBJ whole genome shotgun (WGS) entry which is preliminary data.</text>
</comment>
<dbReference type="Proteomes" id="UP001207930">
    <property type="component" value="Unassembled WGS sequence"/>
</dbReference>
<name>A0ABT3FUR4_9BACT</name>
<reference evidence="1 2" key="1">
    <citation type="submission" date="2022-10" db="EMBL/GenBank/DDBJ databases">
        <title>Luteolibacter flavescens strain MCCC 1K03193, whole genome shotgun sequencing project.</title>
        <authorList>
            <person name="Zhao G."/>
            <person name="Shen L."/>
        </authorList>
    </citation>
    <scope>NUCLEOTIDE SEQUENCE [LARGE SCALE GENOMIC DNA]</scope>
    <source>
        <strain evidence="1 2">MCCC 1K03193</strain>
    </source>
</reference>
<gene>
    <name evidence="1" type="ORF">OKA04_18495</name>
</gene>
<proteinExistence type="predicted"/>
<keyword evidence="2" id="KW-1185">Reference proteome</keyword>
<dbReference type="EMBL" id="JAPDDS010000011">
    <property type="protein sequence ID" value="MCW1886735.1"/>
    <property type="molecule type" value="Genomic_DNA"/>
</dbReference>
<accession>A0ABT3FUR4</accession>
<organism evidence="1 2">
    <name type="scientific">Luteolibacter flavescens</name>
    <dbReference type="NCBI Taxonomy" id="1859460"/>
    <lineage>
        <taxon>Bacteria</taxon>
        <taxon>Pseudomonadati</taxon>
        <taxon>Verrucomicrobiota</taxon>
        <taxon>Verrucomicrobiia</taxon>
        <taxon>Verrucomicrobiales</taxon>
        <taxon>Verrucomicrobiaceae</taxon>
        <taxon>Luteolibacter</taxon>
    </lineage>
</organism>
<protein>
    <submittedName>
        <fullName evidence="1">Uncharacterized protein</fullName>
    </submittedName>
</protein>